<gene>
    <name evidence="2" type="ORF">EVEC_LOCUS5619</name>
</gene>
<sequence>MPYNFLWLTHKLAKAGELTSNTSFPFDFQKIAMKHESYAGEYVTLRYFLRLIIVQNFNNICREMNVIVHSSSSHLDTGDGVKLKVGAGNVLHLDFEHSRVKYHLMDIVIGKVNFLLVQEKIKNMYIAIIRREFAVKNLNTNSGSLKGEEQLGMYEIMDGSPANGDSIPIRLFLSRYKLTPTMCDVEKIFSVKYYLKLVVVDEKNRRYSKEEVLSSMNKLLLLETSNK</sequence>
<evidence type="ECO:0000256" key="1">
    <source>
        <dbReference type="ARBA" id="ARBA00009100"/>
    </source>
</evidence>
<dbReference type="OrthoDB" id="3821113at2759"/>
<evidence type="ECO:0000313" key="2">
    <source>
        <dbReference type="EMBL" id="VDD90868.1"/>
    </source>
</evidence>
<comment type="similarity">
    <text evidence="1">Belongs to the VPS26 family.</text>
</comment>
<dbReference type="GO" id="GO:0006886">
    <property type="term" value="P:intracellular protein transport"/>
    <property type="evidence" value="ECO:0007669"/>
    <property type="project" value="InterPro"/>
</dbReference>
<dbReference type="PANTHER" id="PTHR12233">
    <property type="entry name" value="VACUOLAR PROTEIN SORTING 26 RELATED"/>
    <property type="match status" value="1"/>
</dbReference>
<reference evidence="4" key="1">
    <citation type="submission" date="2017-02" db="UniProtKB">
        <authorList>
            <consortium name="WormBaseParasite"/>
        </authorList>
    </citation>
    <scope>IDENTIFICATION</scope>
</reference>
<dbReference type="Gene3D" id="2.60.40.640">
    <property type="match status" value="2"/>
</dbReference>
<dbReference type="Pfam" id="PF03643">
    <property type="entry name" value="Vps26"/>
    <property type="match status" value="1"/>
</dbReference>
<name>A0A0N4V6V9_ENTVE</name>
<dbReference type="AlphaFoldDB" id="A0A0N4V6V9"/>
<dbReference type="STRING" id="51028.A0A0N4V6V9"/>
<evidence type="ECO:0000313" key="3">
    <source>
        <dbReference type="Proteomes" id="UP000274131"/>
    </source>
</evidence>
<dbReference type="WBParaSite" id="EVEC_0000600801-mRNA-1">
    <property type="protein sequence ID" value="EVEC_0000600801-mRNA-1"/>
    <property type="gene ID" value="EVEC_0000600801"/>
</dbReference>
<evidence type="ECO:0000313" key="4">
    <source>
        <dbReference type="WBParaSite" id="EVEC_0000600801-mRNA-1"/>
    </source>
</evidence>
<organism evidence="4">
    <name type="scientific">Enterobius vermicularis</name>
    <name type="common">Human pinworm</name>
    <dbReference type="NCBI Taxonomy" id="51028"/>
    <lineage>
        <taxon>Eukaryota</taxon>
        <taxon>Metazoa</taxon>
        <taxon>Ecdysozoa</taxon>
        <taxon>Nematoda</taxon>
        <taxon>Chromadorea</taxon>
        <taxon>Rhabditida</taxon>
        <taxon>Spirurina</taxon>
        <taxon>Oxyuridomorpha</taxon>
        <taxon>Oxyuroidea</taxon>
        <taxon>Oxyuridae</taxon>
        <taxon>Enterobius</taxon>
    </lineage>
</organism>
<accession>A0A0N4V6V9</accession>
<dbReference type="EMBL" id="UXUI01008219">
    <property type="protein sequence ID" value="VDD90868.1"/>
    <property type="molecule type" value="Genomic_DNA"/>
</dbReference>
<dbReference type="InterPro" id="IPR028934">
    <property type="entry name" value="Vps26-related"/>
</dbReference>
<reference evidence="2 3" key="2">
    <citation type="submission" date="2018-10" db="EMBL/GenBank/DDBJ databases">
        <authorList>
            <consortium name="Pathogen Informatics"/>
        </authorList>
    </citation>
    <scope>NUCLEOTIDE SEQUENCE [LARGE SCALE GENOMIC DNA]</scope>
</reference>
<protein>
    <submittedName>
        <fullName evidence="2 4">Uncharacterized protein</fullName>
    </submittedName>
</protein>
<proteinExistence type="inferred from homology"/>
<dbReference type="Proteomes" id="UP000274131">
    <property type="component" value="Unassembled WGS sequence"/>
</dbReference>
<keyword evidence="3" id="KW-1185">Reference proteome</keyword>
<dbReference type="InterPro" id="IPR014752">
    <property type="entry name" value="Arrestin-like_C"/>
</dbReference>